<dbReference type="GO" id="GO:0031177">
    <property type="term" value="F:phosphopantetheine binding"/>
    <property type="evidence" value="ECO:0007669"/>
    <property type="project" value="TreeGrafter"/>
</dbReference>
<dbReference type="Gene3D" id="1.10.1200.10">
    <property type="entry name" value="ACP-like"/>
    <property type="match status" value="1"/>
</dbReference>
<evidence type="ECO:0000313" key="4">
    <source>
        <dbReference type="EMBL" id="KAB0631078.1"/>
    </source>
</evidence>
<dbReference type="GO" id="GO:0005737">
    <property type="term" value="C:cytoplasm"/>
    <property type="evidence" value="ECO:0007669"/>
    <property type="project" value="TreeGrafter"/>
</dbReference>
<dbReference type="PROSITE" id="PS50075">
    <property type="entry name" value="CARRIER"/>
    <property type="match status" value="1"/>
</dbReference>
<dbReference type="PANTHER" id="PTHR45527">
    <property type="entry name" value="NONRIBOSOMAL PEPTIDE SYNTHETASE"/>
    <property type="match status" value="1"/>
</dbReference>
<accession>A0A6L3MMB2</accession>
<evidence type="ECO:0000313" key="5">
    <source>
        <dbReference type="Proteomes" id="UP000473571"/>
    </source>
</evidence>
<dbReference type="RefSeq" id="WP_151007452.1">
    <property type="nucleotide sequence ID" value="NZ_VZOL01001427.1"/>
</dbReference>
<dbReference type="InterPro" id="IPR009081">
    <property type="entry name" value="PP-bd_ACP"/>
</dbReference>
<dbReference type="InterPro" id="IPR036736">
    <property type="entry name" value="ACP-like_sf"/>
</dbReference>
<organism evidence="4 5">
    <name type="scientific">Burkholderia territorii</name>
    <dbReference type="NCBI Taxonomy" id="1503055"/>
    <lineage>
        <taxon>Bacteria</taxon>
        <taxon>Pseudomonadati</taxon>
        <taxon>Pseudomonadota</taxon>
        <taxon>Betaproteobacteria</taxon>
        <taxon>Burkholderiales</taxon>
        <taxon>Burkholderiaceae</taxon>
        <taxon>Burkholderia</taxon>
        <taxon>Burkholderia cepacia complex</taxon>
    </lineage>
</organism>
<feature type="non-terminal residue" evidence="4">
    <location>
        <position position="173"/>
    </location>
</feature>
<sequence>RTGDLARRRADGALDYLGRVDTQVKLRGQRIEPGEIEALLRAAPGVHDAVVIVRDEQLVGYVACGDAGPLDRAALLDSLRAQLPAYMVPSQLIELDALPVTPNGKCDRHALPAPVRDAAAAVELATDTQRALAAIWQRVLHVDAIGRDDDFFQLGGHSLLATQAHAQANLHWG</sequence>
<dbReference type="Gene3D" id="3.40.50.12780">
    <property type="entry name" value="N-terminal domain of ligase-like"/>
    <property type="match status" value="1"/>
</dbReference>
<dbReference type="GO" id="GO:0043041">
    <property type="term" value="P:amino acid activation for nonribosomal peptide biosynthetic process"/>
    <property type="evidence" value="ECO:0007669"/>
    <property type="project" value="TreeGrafter"/>
</dbReference>
<dbReference type="InterPro" id="IPR042099">
    <property type="entry name" value="ANL_N_sf"/>
</dbReference>
<protein>
    <recommendedName>
        <fullName evidence="3">Carrier domain-containing protein</fullName>
    </recommendedName>
</protein>
<keyword evidence="2" id="KW-0597">Phosphoprotein</keyword>
<name>A0A6L3MMB2_9BURK</name>
<evidence type="ECO:0000256" key="1">
    <source>
        <dbReference type="ARBA" id="ARBA00022450"/>
    </source>
</evidence>
<dbReference type="AlphaFoldDB" id="A0A6L3MMB2"/>
<dbReference type="Pfam" id="PF00550">
    <property type="entry name" value="PP-binding"/>
    <property type="match status" value="1"/>
</dbReference>
<dbReference type="InterPro" id="IPR025110">
    <property type="entry name" value="AMP-bd_C"/>
</dbReference>
<dbReference type="Proteomes" id="UP000473571">
    <property type="component" value="Unassembled WGS sequence"/>
</dbReference>
<evidence type="ECO:0000256" key="2">
    <source>
        <dbReference type="ARBA" id="ARBA00022553"/>
    </source>
</evidence>
<dbReference type="PANTHER" id="PTHR45527:SF1">
    <property type="entry name" value="FATTY ACID SYNTHASE"/>
    <property type="match status" value="1"/>
</dbReference>
<dbReference type="EMBL" id="VZOL01001427">
    <property type="protein sequence ID" value="KAB0631078.1"/>
    <property type="molecule type" value="Genomic_DNA"/>
</dbReference>
<dbReference type="FunFam" id="3.30.300.30:FF:000010">
    <property type="entry name" value="Enterobactin synthetase component F"/>
    <property type="match status" value="1"/>
</dbReference>
<dbReference type="GO" id="GO:0044550">
    <property type="term" value="P:secondary metabolite biosynthetic process"/>
    <property type="evidence" value="ECO:0007669"/>
    <property type="project" value="TreeGrafter"/>
</dbReference>
<reference evidence="4 5" key="1">
    <citation type="submission" date="2019-09" db="EMBL/GenBank/DDBJ databases">
        <title>Draft genome sequences of 48 bacterial type strains from the CCUG.</title>
        <authorList>
            <person name="Tunovic T."/>
            <person name="Pineiro-Iglesias B."/>
            <person name="Unosson C."/>
            <person name="Inganas E."/>
            <person name="Ohlen M."/>
            <person name="Cardew S."/>
            <person name="Jensie-Markopoulos S."/>
            <person name="Salva-Serra F."/>
            <person name="Jaen-Luchoro D."/>
            <person name="Karlsson R."/>
            <person name="Svensson-Stadler L."/>
            <person name="Chun J."/>
            <person name="Moore E."/>
        </authorList>
    </citation>
    <scope>NUCLEOTIDE SEQUENCE [LARGE SCALE GENOMIC DNA]</scope>
    <source>
        <strain evidence="4 5">CCUG 65687</strain>
    </source>
</reference>
<feature type="domain" description="Carrier" evidence="3">
    <location>
        <begin position="123"/>
        <end position="173"/>
    </location>
</feature>
<keyword evidence="1" id="KW-0596">Phosphopantetheine</keyword>
<dbReference type="Pfam" id="PF13193">
    <property type="entry name" value="AMP-binding_C"/>
    <property type="match status" value="1"/>
</dbReference>
<evidence type="ECO:0000259" key="3">
    <source>
        <dbReference type="PROSITE" id="PS50075"/>
    </source>
</evidence>
<dbReference type="InterPro" id="IPR045851">
    <property type="entry name" value="AMP-bd_C_sf"/>
</dbReference>
<gene>
    <name evidence="4" type="ORF">F7R13_35910</name>
</gene>
<dbReference type="Gene3D" id="3.30.300.30">
    <property type="match status" value="1"/>
</dbReference>
<proteinExistence type="predicted"/>
<feature type="non-terminal residue" evidence="4">
    <location>
        <position position="1"/>
    </location>
</feature>
<dbReference type="SUPFAM" id="SSF56801">
    <property type="entry name" value="Acetyl-CoA synthetase-like"/>
    <property type="match status" value="1"/>
</dbReference>
<comment type="caution">
    <text evidence="4">The sequence shown here is derived from an EMBL/GenBank/DDBJ whole genome shotgun (WGS) entry which is preliminary data.</text>
</comment>